<dbReference type="PANTHER" id="PTHR30345:SF6">
    <property type="entry name" value="RIBOSE 5-PHOSPHATE ISOMERASE"/>
    <property type="match status" value="1"/>
</dbReference>
<dbReference type="STRING" id="1499967.U27_06188"/>
<dbReference type="Proteomes" id="UP000030661">
    <property type="component" value="Unassembled WGS sequence"/>
</dbReference>
<dbReference type="HOGENOM" id="CLU_112772_0_0_0"/>
<dbReference type="GO" id="GO:0005975">
    <property type="term" value="P:carbohydrate metabolic process"/>
    <property type="evidence" value="ECO:0007669"/>
    <property type="project" value="InterPro"/>
</dbReference>
<reference evidence="2" key="1">
    <citation type="journal article" date="2015" name="PeerJ">
        <title>First genomic representation of candidate bacterial phylum KSB3 points to enhanced environmental sensing as a trigger of wastewater bulking.</title>
        <authorList>
            <person name="Sekiguchi Y."/>
            <person name="Ohashi A."/>
            <person name="Parks D.H."/>
            <person name="Yamauchi T."/>
            <person name="Tyson G.W."/>
            <person name="Hugenholtz P."/>
        </authorList>
    </citation>
    <scope>NUCLEOTIDE SEQUENCE [LARGE SCALE GENOMIC DNA]</scope>
</reference>
<proteinExistence type="inferred from homology"/>
<dbReference type="InterPro" id="IPR003500">
    <property type="entry name" value="RpiB_LacA_LacB"/>
</dbReference>
<evidence type="ECO:0000313" key="2">
    <source>
        <dbReference type="EMBL" id="GAK59211.1"/>
    </source>
</evidence>
<protein>
    <recommendedName>
        <fullName evidence="4">Ribose-5-phosphate isomerase</fullName>
    </recommendedName>
</protein>
<evidence type="ECO:0008006" key="4">
    <source>
        <dbReference type="Google" id="ProtNLM"/>
    </source>
</evidence>
<dbReference type="Gene3D" id="3.40.1400.10">
    <property type="entry name" value="Sugar-phosphate isomerase, RpiB/LacA/LacB"/>
    <property type="match status" value="1"/>
</dbReference>
<evidence type="ECO:0000313" key="3">
    <source>
        <dbReference type="Proteomes" id="UP000030661"/>
    </source>
</evidence>
<dbReference type="GO" id="GO:0016861">
    <property type="term" value="F:intramolecular oxidoreductase activity, interconverting aldoses and ketoses"/>
    <property type="evidence" value="ECO:0007669"/>
    <property type="project" value="UniProtKB-ARBA"/>
</dbReference>
<dbReference type="Pfam" id="PF02502">
    <property type="entry name" value="LacAB_rpiB"/>
    <property type="match status" value="1"/>
</dbReference>
<dbReference type="AlphaFoldDB" id="A0A081C3Q6"/>
<name>A0A081C3Q6_VECG1</name>
<organism evidence="2">
    <name type="scientific">Vecturithrix granuli</name>
    <dbReference type="NCBI Taxonomy" id="1499967"/>
    <lineage>
        <taxon>Bacteria</taxon>
        <taxon>Candidatus Moduliflexota</taxon>
        <taxon>Candidatus Vecturitrichia</taxon>
        <taxon>Candidatus Vecturitrichales</taxon>
        <taxon>Candidatus Vecturitrichaceae</taxon>
        <taxon>Candidatus Vecturithrix</taxon>
    </lineage>
</organism>
<evidence type="ECO:0000256" key="1">
    <source>
        <dbReference type="ARBA" id="ARBA00008754"/>
    </source>
</evidence>
<dbReference type="EMBL" id="DF820469">
    <property type="protein sequence ID" value="GAK59211.1"/>
    <property type="molecule type" value="Genomic_DNA"/>
</dbReference>
<gene>
    <name evidence="2" type="ORF">U27_06188</name>
</gene>
<comment type="similarity">
    <text evidence="1">Belongs to the LacAB/RpiB family.</text>
</comment>
<sequence>MKIAVINETSAADRNADILAALEGRGHEIFNVGMTKNGTKPELFYTHTGLMTAILLNLKRVDFVVGGCGTGQGYLDSAMQYPGVFCGHILNALDAWLFTQINGGNCISLALNQGYGWAADVNLRFIFDRIFSVESGSGYPAHRKEPQKAARLKLEEISSLSHRSMAEIIEVLPDDVVLPALEYPGMKPFIEIESLEDPALRAAFQKRLKY</sequence>
<dbReference type="eggNOG" id="COG0698">
    <property type="taxonomic scope" value="Bacteria"/>
</dbReference>
<dbReference type="PANTHER" id="PTHR30345">
    <property type="entry name" value="RIBOSE-5-PHOSPHATE ISOMERASE B"/>
    <property type="match status" value="1"/>
</dbReference>
<dbReference type="SUPFAM" id="SSF89623">
    <property type="entry name" value="Ribose/Galactose isomerase RpiB/AlsB"/>
    <property type="match status" value="1"/>
</dbReference>
<dbReference type="NCBIfam" id="NF006753">
    <property type="entry name" value="PRK09273.1"/>
    <property type="match status" value="1"/>
</dbReference>
<accession>A0A081C3Q6</accession>
<dbReference type="InterPro" id="IPR036569">
    <property type="entry name" value="RpiB_LacA_LacB_sf"/>
</dbReference>
<keyword evidence="3" id="KW-1185">Reference proteome</keyword>